<evidence type="ECO:0000313" key="2">
    <source>
        <dbReference type="Proteomes" id="UP000292282"/>
    </source>
</evidence>
<protein>
    <submittedName>
        <fullName evidence="1">Uncharacterized protein</fullName>
    </submittedName>
</protein>
<gene>
    <name evidence="1" type="ORF">CWI38_1761p0010</name>
</gene>
<keyword evidence="2" id="KW-1185">Reference proteome</keyword>
<proteinExistence type="predicted"/>
<sequence>MTNPCILAIHEGIMQMALRTIFDSITADPRNGLEFFLQTKKGLNEWLHRYYDEKFGCTVPLKVLKKLAQSEMGSEVKLEENGERHKFLSKTIESSEKDMSHSNASYIIQAAHACCGKITRKEKPRSAWKKNIKSKISKLGLSKDLLEKAQFYLNLSSVTDLSKALVKNNESLNVYEKKITMHESRKQFRKENRMFELFRGRFYRGLYERVESEYVSTMWNKNNDKVTYDDYSIPFVSNNHPTAFPSLDEFHYSRCGLAYLIPKGILQRGSDYRPITCMSNLYKLTTKCVTKVVHLEVERRGLLAENQLGTVRGVQGAKEQALLNIALNKESNPTLISFNNNIEPKKSFLQSINIQNLPRLQQLDSKAKLYFRAVLCFYLPRIELGRVLHSFEFKNEKKIIIRTKEYISVKYQNTHPALIKSFLKVKCGNLEIVQLAKLYNEIEEPKLCSKLRYESCSSIARIEIIYEKRKNVINCDKVGITSEIHSKYFNLKHLENKNLLNTALALSYRVKPKNMSNTHNVEAYIRSIIIKKLESVPNAEESWERASMGVITSAEMHEEPTPLLKQDSNDKVGDKKIKTKDFLFQTEEHNKGTAININE</sequence>
<dbReference type="VEuPathDB" id="MicrosporidiaDB:CWI38_1761p0010"/>
<organism evidence="1 2">
    <name type="scientific">Hamiltosporidium tvaerminnensis</name>
    <dbReference type="NCBI Taxonomy" id="1176355"/>
    <lineage>
        <taxon>Eukaryota</taxon>
        <taxon>Fungi</taxon>
        <taxon>Fungi incertae sedis</taxon>
        <taxon>Microsporidia</taxon>
        <taxon>Dubosqiidae</taxon>
        <taxon>Hamiltosporidium</taxon>
    </lineage>
</organism>
<comment type="caution">
    <text evidence="1">The sequence shown here is derived from an EMBL/GenBank/DDBJ whole genome shotgun (WGS) entry which is preliminary data.</text>
</comment>
<evidence type="ECO:0000313" key="1">
    <source>
        <dbReference type="EMBL" id="TBU10436.1"/>
    </source>
</evidence>
<dbReference type="EMBL" id="PITK01001761">
    <property type="protein sequence ID" value="TBU10436.1"/>
    <property type="molecule type" value="Genomic_DNA"/>
</dbReference>
<reference evidence="1 2" key="1">
    <citation type="submission" date="2017-12" db="EMBL/GenBank/DDBJ databases">
        <authorList>
            <person name="Pombert J.-F."/>
            <person name="Haag K.L."/>
            <person name="Ebert D."/>
        </authorList>
    </citation>
    <scope>NUCLEOTIDE SEQUENCE [LARGE SCALE GENOMIC DNA]</scope>
    <source>
        <strain evidence="1">IL-G-3</strain>
    </source>
</reference>
<dbReference type="OrthoDB" id="2233964at2759"/>
<dbReference type="Proteomes" id="UP000292282">
    <property type="component" value="Unassembled WGS sequence"/>
</dbReference>
<accession>A0A4Q9LQU4</accession>
<dbReference type="AlphaFoldDB" id="A0A4Q9LQU4"/>
<name>A0A4Q9LQU4_9MICR</name>